<feature type="transmembrane region" description="Helical" evidence="8">
    <location>
        <begin position="256"/>
        <end position="278"/>
    </location>
</feature>
<proteinExistence type="inferred from homology"/>
<dbReference type="RefSeq" id="WP_266348839.1">
    <property type="nucleotide sequence ID" value="NZ_JAPKNG010000003.1"/>
</dbReference>
<reference evidence="10 11" key="1">
    <citation type="submission" date="2023-07" db="EMBL/GenBank/DDBJ databases">
        <title>Genomic Encyclopedia of Type Strains, Phase IV (KMG-IV): sequencing the most valuable type-strain genomes for metagenomic binning, comparative biology and taxonomic classification.</title>
        <authorList>
            <person name="Goeker M."/>
        </authorList>
    </citation>
    <scope>NUCLEOTIDE SEQUENCE [LARGE SCALE GENOMIC DNA]</scope>
    <source>
        <strain evidence="10 11">B6-8</strain>
    </source>
</reference>
<evidence type="ECO:0000256" key="8">
    <source>
        <dbReference type="RuleBase" id="RU363032"/>
    </source>
</evidence>
<feature type="domain" description="ABC transmembrane type-1" evidence="9">
    <location>
        <begin position="69"/>
        <end position="275"/>
    </location>
</feature>
<name>A0ABU0H6I1_9HYPH</name>
<dbReference type="SUPFAM" id="SSF161098">
    <property type="entry name" value="MetI-like"/>
    <property type="match status" value="1"/>
</dbReference>
<dbReference type="InterPro" id="IPR035906">
    <property type="entry name" value="MetI-like_sf"/>
</dbReference>
<dbReference type="PROSITE" id="PS50928">
    <property type="entry name" value="ABC_TM1"/>
    <property type="match status" value="1"/>
</dbReference>
<comment type="caution">
    <text evidence="10">The sequence shown here is derived from an EMBL/GenBank/DDBJ whole genome shotgun (WGS) entry which is preliminary data.</text>
</comment>
<evidence type="ECO:0000256" key="7">
    <source>
        <dbReference type="ARBA" id="ARBA00023136"/>
    </source>
</evidence>
<evidence type="ECO:0000259" key="9">
    <source>
        <dbReference type="PROSITE" id="PS50928"/>
    </source>
</evidence>
<dbReference type="PANTHER" id="PTHR42929">
    <property type="entry name" value="INNER MEMBRANE ABC TRANSPORTER PERMEASE PROTEIN YDCU-RELATED-RELATED"/>
    <property type="match status" value="1"/>
</dbReference>
<sequence>MNSSNPSSKAALFLLPAVLLSAVVFLLPFVWLVYTSFKTQGSGSLLLADGLTLKNYGRLLDDLYFVQAFGRTVWMSALATLLCLVIGLPVARLIATWSGRAKGLLLALMLVPLVSGALLPSLGMIHFLGPLGVVNGTLKMFGLIDTSIKFLGTTTGVILGMVQAFLPLMVLPLVNTLSRMPRDVEAAANSLGAAPVRVWLRVILPLAMPGIIAGSVLVFCAAFTSFVTPQVLGQGKIATFGTVAYQQAALVLDWPFASTLAVVVLVAIGLLLILTAQFNRLIARKRRIAS</sequence>
<comment type="similarity">
    <text evidence="2">Belongs to the binding-protein-dependent transport system permease family. CysTW subfamily.</text>
</comment>
<dbReference type="PANTHER" id="PTHR42929:SF5">
    <property type="entry name" value="ABC TRANSPORTER PERMEASE PROTEIN"/>
    <property type="match status" value="1"/>
</dbReference>
<evidence type="ECO:0000256" key="2">
    <source>
        <dbReference type="ARBA" id="ARBA00007069"/>
    </source>
</evidence>
<keyword evidence="6 8" id="KW-1133">Transmembrane helix</keyword>
<dbReference type="Pfam" id="PF00528">
    <property type="entry name" value="BPD_transp_1"/>
    <property type="match status" value="1"/>
</dbReference>
<evidence type="ECO:0000256" key="6">
    <source>
        <dbReference type="ARBA" id="ARBA00022989"/>
    </source>
</evidence>
<organism evidence="10 11">
    <name type="scientific">Kaistia dalseonensis</name>
    <dbReference type="NCBI Taxonomy" id="410840"/>
    <lineage>
        <taxon>Bacteria</taxon>
        <taxon>Pseudomonadati</taxon>
        <taxon>Pseudomonadota</taxon>
        <taxon>Alphaproteobacteria</taxon>
        <taxon>Hyphomicrobiales</taxon>
        <taxon>Kaistiaceae</taxon>
        <taxon>Kaistia</taxon>
    </lineage>
</organism>
<dbReference type="EMBL" id="JAUSVO010000003">
    <property type="protein sequence ID" value="MDQ0437912.1"/>
    <property type="molecule type" value="Genomic_DNA"/>
</dbReference>
<evidence type="ECO:0000256" key="3">
    <source>
        <dbReference type="ARBA" id="ARBA00022448"/>
    </source>
</evidence>
<dbReference type="CDD" id="cd06261">
    <property type="entry name" value="TM_PBP2"/>
    <property type="match status" value="1"/>
</dbReference>
<evidence type="ECO:0000256" key="5">
    <source>
        <dbReference type="ARBA" id="ARBA00022692"/>
    </source>
</evidence>
<dbReference type="InterPro" id="IPR000515">
    <property type="entry name" value="MetI-like"/>
</dbReference>
<accession>A0ABU0H6I1</accession>
<keyword evidence="4" id="KW-1003">Cell membrane</keyword>
<feature type="transmembrane region" description="Helical" evidence="8">
    <location>
        <begin position="103"/>
        <end position="128"/>
    </location>
</feature>
<evidence type="ECO:0000313" key="11">
    <source>
        <dbReference type="Proteomes" id="UP001241603"/>
    </source>
</evidence>
<dbReference type="Proteomes" id="UP001241603">
    <property type="component" value="Unassembled WGS sequence"/>
</dbReference>
<evidence type="ECO:0000256" key="4">
    <source>
        <dbReference type="ARBA" id="ARBA00022475"/>
    </source>
</evidence>
<keyword evidence="11" id="KW-1185">Reference proteome</keyword>
<feature type="transmembrane region" description="Helical" evidence="8">
    <location>
        <begin position="148"/>
        <end position="177"/>
    </location>
</feature>
<feature type="transmembrane region" description="Helical" evidence="8">
    <location>
        <begin position="198"/>
        <end position="224"/>
    </location>
</feature>
<comment type="subcellular location">
    <subcellularLocation>
        <location evidence="1 8">Cell membrane</location>
        <topology evidence="1 8">Multi-pass membrane protein</topology>
    </subcellularLocation>
</comment>
<dbReference type="Gene3D" id="1.10.3720.10">
    <property type="entry name" value="MetI-like"/>
    <property type="match status" value="1"/>
</dbReference>
<keyword evidence="7 8" id="KW-0472">Membrane</keyword>
<protein>
    <submittedName>
        <fullName evidence="10">ABC-type spermidine/putrescine transport system permease subunit I</fullName>
    </submittedName>
</protein>
<keyword evidence="5 8" id="KW-0812">Transmembrane</keyword>
<evidence type="ECO:0000256" key="1">
    <source>
        <dbReference type="ARBA" id="ARBA00004651"/>
    </source>
</evidence>
<keyword evidence="3 8" id="KW-0813">Transport</keyword>
<feature type="transmembrane region" description="Helical" evidence="8">
    <location>
        <begin position="12"/>
        <end position="34"/>
    </location>
</feature>
<gene>
    <name evidence="10" type="ORF">QO014_002304</name>
</gene>
<evidence type="ECO:0000313" key="10">
    <source>
        <dbReference type="EMBL" id="MDQ0437912.1"/>
    </source>
</evidence>
<feature type="transmembrane region" description="Helical" evidence="8">
    <location>
        <begin position="73"/>
        <end position="91"/>
    </location>
</feature>